<evidence type="ECO:0000256" key="6">
    <source>
        <dbReference type="SAM" id="MobiDB-lite"/>
    </source>
</evidence>
<dbReference type="OrthoDB" id="259905at2759"/>
<comment type="function">
    <text evidence="4">May be involved in photoreceptor outer segment disk morphogenesis.</text>
</comment>
<evidence type="ECO:0000256" key="4">
    <source>
        <dbReference type="ARBA" id="ARBA00024819"/>
    </source>
</evidence>
<dbReference type="EMBL" id="FN653024">
    <property type="protein sequence ID" value="CBY23813.1"/>
    <property type="molecule type" value="Genomic_DNA"/>
</dbReference>
<sequence>MSDDDSLVDLDELDRILKDAGSSKEVKSSNEWNTCSQKPSLKKSRADKSIDDFLKEFSDDDNEDWKSSSKVNSFKKNKESSASATKKCSPFVYISASDPEGLTKPSQVMSCDRLRCFSCDFDVVGFRGYRWTSDTDYLFLRNNHPLKEKLKANLVVDPSSSAFCCQCESISISKRTKLDSTSLSWSCRSH</sequence>
<reference evidence="7" key="1">
    <citation type="journal article" date="2010" name="Science">
        <title>Plasticity of animal genome architecture unmasked by rapid evolution of a pelagic tunicate.</title>
        <authorList>
            <person name="Denoeud F."/>
            <person name="Henriet S."/>
            <person name="Mungpakdee S."/>
            <person name="Aury J.M."/>
            <person name="Da Silva C."/>
            <person name="Brinkmann H."/>
            <person name="Mikhaleva J."/>
            <person name="Olsen L.C."/>
            <person name="Jubin C."/>
            <person name="Canestro C."/>
            <person name="Bouquet J.M."/>
            <person name="Danks G."/>
            <person name="Poulain J."/>
            <person name="Campsteijn C."/>
            <person name="Adamski M."/>
            <person name="Cross I."/>
            <person name="Yadetie F."/>
            <person name="Muffato M."/>
            <person name="Louis A."/>
            <person name="Butcher S."/>
            <person name="Tsagkogeorga G."/>
            <person name="Konrad A."/>
            <person name="Singh S."/>
            <person name="Jensen M.F."/>
            <person name="Cong E.H."/>
            <person name="Eikeseth-Otteraa H."/>
            <person name="Noel B."/>
            <person name="Anthouard V."/>
            <person name="Porcel B.M."/>
            <person name="Kachouri-Lafond R."/>
            <person name="Nishino A."/>
            <person name="Ugolini M."/>
            <person name="Chourrout P."/>
            <person name="Nishida H."/>
            <person name="Aasland R."/>
            <person name="Huzurbazar S."/>
            <person name="Westhof E."/>
            <person name="Delsuc F."/>
            <person name="Lehrach H."/>
            <person name="Reinhardt R."/>
            <person name="Weissenbach J."/>
            <person name="Roy S.W."/>
            <person name="Artiguenave F."/>
            <person name="Postlethwait J.H."/>
            <person name="Manak J.R."/>
            <person name="Thompson E.M."/>
            <person name="Jaillon O."/>
            <person name="Du Pasquier L."/>
            <person name="Boudinot P."/>
            <person name="Liberles D.A."/>
            <person name="Volff J.N."/>
            <person name="Philippe H."/>
            <person name="Lenhard B."/>
            <person name="Roest Crollius H."/>
            <person name="Wincker P."/>
            <person name="Chourrout D."/>
        </authorList>
    </citation>
    <scope>NUCLEOTIDE SEQUENCE [LARGE SCALE GENOMIC DNA]</scope>
</reference>
<accession>E4X424</accession>
<proteinExistence type="predicted"/>
<dbReference type="GO" id="GO:0001917">
    <property type="term" value="C:photoreceptor inner segment"/>
    <property type="evidence" value="ECO:0007669"/>
    <property type="project" value="UniProtKB-SubCell"/>
</dbReference>
<dbReference type="PANTHER" id="PTHR33958:SF1">
    <property type="entry name" value="CILIA- AND FLAGELLA-ASSOCIATED PROTEIN 418"/>
    <property type="match status" value="1"/>
</dbReference>
<evidence type="ECO:0000313" key="7">
    <source>
        <dbReference type="EMBL" id="CBY23813.1"/>
    </source>
</evidence>
<protein>
    <recommendedName>
        <fullName evidence="5">Cilia- and flagella-associated protein 418</fullName>
    </recommendedName>
</protein>
<keyword evidence="8" id="KW-1185">Reference proteome</keyword>
<keyword evidence="3" id="KW-0963">Cytoplasm</keyword>
<dbReference type="PANTHER" id="PTHR33958">
    <property type="entry name" value="PROTEIN C8ORF37"/>
    <property type="match status" value="1"/>
</dbReference>
<evidence type="ECO:0000256" key="2">
    <source>
        <dbReference type="ARBA" id="ARBA00004496"/>
    </source>
</evidence>
<evidence type="ECO:0000256" key="5">
    <source>
        <dbReference type="ARBA" id="ARBA00026215"/>
    </source>
</evidence>
<evidence type="ECO:0000256" key="3">
    <source>
        <dbReference type="ARBA" id="ARBA00022490"/>
    </source>
</evidence>
<dbReference type="InParanoid" id="E4X424"/>
<comment type="subcellular location">
    <subcellularLocation>
        <location evidence="2">Cytoplasm</location>
    </subcellularLocation>
    <subcellularLocation>
        <location evidence="1">Photoreceptor inner segment</location>
    </subcellularLocation>
</comment>
<organism evidence="7">
    <name type="scientific">Oikopleura dioica</name>
    <name type="common">Tunicate</name>
    <dbReference type="NCBI Taxonomy" id="34765"/>
    <lineage>
        <taxon>Eukaryota</taxon>
        <taxon>Metazoa</taxon>
        <taxon>Chordata</taxon>
        <taxon>Tunicata</taxon>
        <taxon>Appendicularia</taxon>
        <taxon>Copelata</taxon>
        <taxon>Oikopleuridae</taxon>
        <taxon>Oikopleura</taxon>
    </lineage>
</organism>
<dbReference type="InterPro" id="IPR029239">
    <property type="entry name" value="CFAP418"/>
</dbReference>
<dbReference type="GO" id="GO:0005829">
    <property type="term" value="C:cytosol"/>
    <property type="evidence" value="ECO:0007669"/>
    <property type="project" value="TreeGrafter"/>
</dbReference>
<name>E4X424_OIKDI</name>
<dbReference type="AlphaFoldDB" id="E4X424"/>
<feature type="region of interest" description="Disordered" evidence="6">
    <location>
        <begin position="19"/>
        <end position="46"/>
    </location>
</feature>
<evidence type="ECO:0000256" key="1">
    <source>
        <dbReference type="ARBA" id="ARBA00004437"/>
    </source>
</evidence>
<feature type="compositionally biased region" description="Basic and acidic residues" evidence="6">
    <location>
        <begin position="19"/>
        <end position="28"/>
    </location>
</feature>
<feature type="compositionally biased region" description="Polar residues" evidence="6">
    <location>
        <begin position="29"/>
        <end position="39"/>
    </location>
</feature>
<gene>
    <name evidence="7" type="ORF">GSOID_T00001137001</name>
</gene>
<dbReference type="Proteomes" id="UP000001307">
    <property type="component" value="Unassembled WGS sequence"/>
</dbReference>
<dbReference type="Pfam" id="PF14996">
    <property type="entry name" value="RMP"/>
    <property type="match status" value="1"/>
</dbReference>
<evidence type="ECO:0000313" key="8">
    <source>
        <dbReference type="Proteomes" id="UP000001307"/>
    </source>
</evidence>